<protein>
    <submittedName>
        <fullName evidence="1">Uncharacterized protein</fullName>
    </submittedName>
</protein>
<organism evidence="1 2">
    <name type="scientific">Aquarana catesbeiana</name>
    <name type="common">American bullfrog</name>
    <name type="synonym">Rana catesbeiana</name>
    <dbReference type="NCBI Taxonomy" id="8400"/>
    <lineage>
        <taxon>Eukaryota</taxon>
        <taxon>Metazoa</taxon>
        <taxon>Chordata</taxon>
        <taxon>Craniata</taxon>
        <taxon>Vertebrata</taxon>
        <taxon>Euteleostomi</taxon>
        <taxon>Amphibia</taxon>
        <taxon>Batrachia</taxon>
        <taxon>Anura</taxon>
        <taxon>Neobatrachia</taxon>
        <taxon>Ranoidea</taxon>
        <taxon>Ranidae</taxon>
        <taxon>Aquarana</taxon>
    </lineage>
</organism>
<proteinExistence type="predicted"/>
<evidence type="ECO:0000313" key="2">
    <source>
        <dbReference type="Proteomes" id="UP000228934"/>
    </source>
</evidence>
<accession>A0A2G9PI76</accession>
<keyword evidence="2" id="KW-1185">Reference proteome</keyword>
<evidence type="ECO:0000313" key="1">
    <source>
        <dbReference type="EMBL" id="PIO03027.1"/>
    </source>
</evidence>
<sequence>MVQQVGKAEASSLTEIAKQVSLNRTQQANKKNISRDPSEPFIIFETAL</sequence>
<dbReference type="Proteomes" id="UP000228934">
    <property type="component" value="Unassembled WGS sequence"/>
</dbReference>
<reference evidence="2" key="1">
    <citation type="journal article" date="2017" name="Nat. Commun.">
        <title>The North American bullfrog draft genome provides insight into hormonal regulation of long noncoding RNA.</title>
        <authorList>
            <person name="Hammond S.A."/>
            <person name="Warren R.L."/>
            <person name="Vandervalk B.P."/>
            <person name="Kucuk E."/>
            <person name="Khan H."/>
            <person name="Gibb E.A."/>
            <person name="Pandoh P."/>
            <person name="Kirk H."/>
            <person name="Zhao Y."/>
            <person name="Jones M."/>
            <person name="Mungall A.J."/>
            <person name="Coope R."/>
            <person name="Pleasance S."/>
            <person name="Moore R.A."/>
            <person name="Holt R.A."/>
            <person name="Round J.M."/>
            <person name="Ohora S."/>
            <person name="Walle B.V."/>
            <person name="Veldhoen N."/>
            <person name="Helbing C.C."/>
            <person name="Birol I."/>
        </authorList>
    </citation>
    <scope>NUCLEOTIDE SEQUENCE [LARGE SCALE GENOMIC DNA]</scope>
</reference>
<name>A0A2G9PI76_AQUCT</name>
<gene>
    <name evidence="1" type="ORF">AB205_0128080</name>
</gene>
<dbReference type="EMBL" id="KV922424">
    <property type="protein sequence ID" value="PIO03027.1"/>
    <property type="molecule type" value="Genomic_DNA"/>
</dbReference>
<dbReference type="AlphaFoldDB" id="A0A2G9PI76"/>